<evidence type="ECO:0000256" key="1">
    <source>
        <dbReference type="SAM" id="MobiDB-lite"/>
    </source>
</evidence>
<evidence type="ECO:0000313" key="2">
    <source>
        <dbReference type="EMBL" id="PTL37611.1"/>
    </source>
</evidence>
<gene>
    <name evidence="2" type="ORF">C6Y45_15670</name>
</gene>
<dbReference type="EMBL" id="PZJJ01000041">
    <property type="protein sequence ID" value="PTL37611.1"/>
    <property type="molecule type" value="Genomic_DNA"/>
</dbReference>
<dbReference type="AlphaFoldDB" id="A0A2T4U2H9"/>
<sequence length="202" mass="23047">MEEGGRKIPQACRGSWRSPPRQASWSGVFSGNIKLKHSQEKRTKQRLIGSLTGYLKHTSNLELFTLRGLKVTNTYIVVNTNYKYNEEAHNEMLHNGKAAAYYSPWKDKIRRIQKGDKVFLYKSGTGIVAAGIGTGTVDTKDYKGEPDEEYFMILDSFRRLKEPLSAGEIRKAAGRNIVFLQTLFSLPDEAGKKIWRRIHENH</sequence>
<protein>
    <submittedName>
        <fullName evidence="2">Uncharacterized protein</fullName>
    </submittedName>
</protein>
<reference evidence="2 3" key="1">
    <citation type="submission" date="2018-03" db="EMBL/GenBank/DDBJ databases">
        <title>Alkalicoccus saliphilus sp. nov., isolated from a mineral pool.</title>
        <authorList>
            <person name="Zhao B."/>
        </authorList>
    </citation>
    <scope>NUCLEOTIDE SEQUENCE [LARGE SCALE GENOMIC DNA]</scope>
    <source>
        <strain evidence="2 3">6AG</strain>
    </source>
</reference>
<accession>A0A2T4U2H9</accession>
<comment type="caution">
    <text evidence="2">The sequence shown here is derived from an EMBL/GenBank/DDBJ whole genome shotgun (WGS) entry which is preliminary data.</text>
</comment>
<feature type="region of interest" description="Disordered" evidence="1">
    <location>
        <begin position="1"/>
        <end position="23"/>
    </location>
</feature>
<dbReference type="Proteomes" id="UP000240509">
    <property type="component" value="Unassembled WGS sequence"/>
</dbReference>
<keyword evidence="3" id="KW-1185">Reference proteome</keyword>
<organism evidence="2 3">
    <name type="scientific">Alkalicoccus saliphilus</name>
    <dbReference type="NCBI Taxonomy" id="200989"/>
    <lineage>
        <taxon>Bacteria</taxon>
        <taxon>Bacillati</taxon>
        <taxon>Bacillota</taxon>
        <taxon>Bacilli</taxon>
        <taxon>Bacillales</taxon>
        <taxon>Bacillaceae</taxon>
        <taxon>Alkalicoccus</taxon>
    </lineage>
</organism>
<name>A0A2T4U2H9_9BACI</name>
<proteinExistence type="predicted"/>
<evidence type="ECO:0000313" key="3">
    <source>
        <dbReference type="Proteomes" id="UP000240509"/>
    </source>
</evidence>